<protein>
    <submittedName>
        <fullName evidence="1">Uncharacterized protein</fullName>
    </submittedName>
</protein>
<organism evidence="1 2">
    <name type="scientific">Diphasiastrum complanatum</name>
    <name type="common">Issler's clubmoss</name>
    <name type="synonym">Lycopodium complanatum</name>
    <dbReference type="NCBI Taxonomy" id="34168"/>
    <lineage>
        <taxon>Eukaryota</taxon>
        <taxon>Viridiplantae</taxon>
        <taxon>Streptophyta</taxon>
        <taxon>Embryophyta</taxon>
        <taxon>Tracheophyta</taxon>
        <taxon>Lycopodiopsida</taxon>
        <taxon>Lycopodiales</taxon>
        <taxon>Lycopodiaceae</taxon>
        <taxon>Lycopodioideae</taxon>
        <taxon>Diphasiastrum</taxon>
    </lineage>
</organism>
<dbReference type="Proteomes" id="UP001162992">
    <property type="component" value="Chromosome 8"/>
</dbReference>
<name>A0ACC2CZR2_DIPCM</name>
<accession>A0ACC2CZR2</accession>
<sequence>MDLSFCTCRRTLLMLLVIIALASSALMAQGWPSCYRKIIVGGNSHWKFGFNYSNWALQTGPFHVGDTLVFYYKPDHVGNLTIEHNVYLFKHHKDFQNCNFSTAIEVGDPSKGKRGFKFVLRKPRPYYFGCAARAGLHCTLGMMKFGVRPACGGSKLLDTVRTDL</sequence>
<gene>
    <name evidence="1" type="ORF">O6H91_08G070400</name>
</gene>
<comment type="caution">
    <text evidence="1">The sequence shown here is derived from an EMBL/GenBank/DDBJ whole genome shotgun (WGS) entry which is preliminary data.</text>
</comment>
<evidence type="ECO:0000313" key="1">
    <source>
        <dbReference type="EMBL" id="KAJ7547127.1"/>
    </source>
</evidence>
<keyword evidence="2" id="KW-1185">Reference proteome</keyword>
<dbReference type="EMBL" id="CM055099">
    <property type="protein sequence ID" value="KAJ7547127.1"/>
    <property type="molecule type" value="Genomic_DNA"/>
</dbReference>
<evidence type="ECO:0000313" key="2">
    <source>
        <dbReference type="Proteomes" id="UP001162992"/>
    </source>
</evidence>
<proteinExistence type="predicted"/>
<reference evidence="2" key="1">
    <citation type="journal article" date="2024" name="Proc. Natl. Acad. Sci. U.S.A.">
        <title>Extraordinary preservation of gene collinearity over three hundred million years revealed in homosporous lycophytes.</title>
        <authorList>
            <person name="Li C."/>
            <person name="Wickell D."/>
            <person name="Kuo L.Y."/>
            <person name="Chen X."/>
            <person name="Nie B."/>
            <person name="Liao X."/>
            <person name="Peng D."/>
            <person name="Ji J."/>
            <person name="Jenkins J."/>
            <person name="Williams M."/>
            <person name="Shu S."/>
            <person name="Plott C."/>
            <person name="Barry K."/>
            <person name="Rajasekar S."/>
            <person name="Grimwood J."/>
            <person name="Han X."/>
            <person name="Sun S."/>
            <person name="Hou Z."/>
            <person name="He W."/>
            <person name="Dai G."/>
            <person name="Sun C."/>
            <person name="Schmutz J."/>
            <person name="Leebens-Mack J.H."/>
            <person name="Li F.W."/>
            <person name="Wang L."/>
        </authorList>
    </citation>
    <scope>NUCLEOTIDE SEQUENCE [LARGE SCALE GENOMIC DNA]</scope>
    <source>
        <strain evidence="2">cv. PW_Plant_1</strain>
    </source>
</reference>